<keyword evidence="3" id="KW-1185">Reference proteome</keyword>
<evidence type="ECO:0000313" key="3">
    <source>
        <dbReference type="Proteomes" id="UP000189177"/>
    </source>
</evidence>
<reference evidence="2 3" key="1">
    <citation type="submission" date="2017-02" db="EMBL/GenBank/DDBJ databases">
        <title>Genomic diversity within the haloalkaliphilic genus Thioalkalivibrio.</title>
        <authorList>
            <person name="Ahn A.-C."/>
            <person name="Meier-Kolthoff J."/>
            <person name="Overmars L."/>
            <person name="Richter M."/>
            <person name="Woyke T."/>
            <person name="Sorokin D.Y."/>
            <person name="Muyzer G."/>
        </authorList>
    </citation>
    <scope>NUCLEOTIDE SEQUENCE [LARGE SCALE GENOMIC DNA]</scope>
    <source>
        <strain evidence="2 3">HL17</strain>
    </source>
</reference>
<evidence type="ECO:0000256" key="1">
    <source>
        <dbReference type="SAM" id="MobiDB-lite"/>
    </source>
</evidence>
<name>A0A1V3A1F9_9GAMM</name>
<evidence type="ECO:0000313" key="2">
    <source>
        <dbReference type="EMBL" id="OOC11174.1"/>
    </source>
</evidence>
<dbReference type="AlphaFoldDB" id="A0A1V3A1F9"/>
<dbReference type="STRING" id="252474.B1A74_01935"/>
<sequence>MDKQTYHEASKRMESLGVDPDYIIGWQTGFLRSPRLEEQRVTPPYDAGYQDGLEGKTDGHGSWVKQ</sequence>
<accession>A0A1V3A1F9</accession>
<comment type="caution">
    <text evidence="2">The sequence shown here is derived from an EMBL/GenBank/DDBJ whole genome shotgun (WGS) entry which is preliminary data.</text>
</comment>
<proteinExistence type="predicted"/>
<dbReference type="EMBL" id="MUZR01000006">
    <property type="protein sequence ID" value="OOC11174.1"/>
    <property type="molecule type" value="Genomic_DNA"/>
</dbReference>
<gene>
    <name evidence="2" type="ORF">B1A74_01935</name>
</gene>
<protein>
    <submittedName>
        <fullName evidence="2">Uncharacterized protein</fullName>
    </submittedName>
</protein>
<dbReference type="OrthoDB" id="9805095at2"/>
<feature type="region of interest" description="Disordered" evidence="1">
    <location>
        <begin position="35"/>
        <end position="66"/>
    </location>
</feature>
<dbReference type="RefSeq" id="WP_028491520.1">
    <property type="nucleotide sequence ID" value="NZ_MUZR01000006.1"/>
</dbReference>
<dbReference type="Proteomes" id="UP000189177">
    <property type="component" value="Unassembled WGS sequence"/>
</dbReference>
<organism evidence="2 3">
    <name type="scientific">Thioalkalivibrio halophilus</name>
    <dbReference type="NCBI Taxonomy" id="252474"/>
    <lineage>
        <taxon>Bacteria</taxon>
        <taxon>Pseudomonadati</taxon>
        <taxon>Pseudomonadota</taxon>
        <taxon>Gammaproteobacteria</taxon>
        <taxon>Chromatiales</taxon>
        <taxon>Ectothiorhodospiraceae</taxon>
        <taxon>Thioalkalivibrio</taxon>
    </lineage>
</organism>